<sequence length="101" mass="11187">MASIRRSFFANDERPAFLASLLSGCRRVMAEQTAGLAASPDTYHAFCRLLARVKCNFQLSELAVLPDYNEFIRLFKELTVKSLQVGTLFDASTTLSSTAMS</sequence>
<name>A0A3S5BX58_9PLAT</name>
<dbReference type="GO" id="GO:0005643">
    <property type="term" value="C:nuclear pore"/>
    <property type="evidence" value="ECO:0007669"/>
    <property type="project" value="TreeGrafter"/>
</dbReference>
<reference evidence="8" key="1">
    <citation type="submission" date="2018-11" db="EMBL/GenBank/DDBJ databases">
        <authorList>
            <consortium name="Pathogen Informatics"/>
        </authorList>
    </citation>
    <scope>NUCLEOTIDE SEQUENCE</scope>
</reference>
<keyword evidence="4" id="KW-0813">Transport</keyword>
<proteinExistence type="inferred from homology"/>
<keyword evidence="6" id="KW-0653">Protein transport</keyword>
<evidence type="ECO:0000256" key="1">
    <source>
        <dbReference type="ARBA" id="ARBA00004123"/>
    </source>
</evidence>
<dbReference type="GO" id="GO:0005049">
    <property type="term" value="F:nuclear export signal receptor activity"/>
    <property type="evidence" value="ECO:0007669"/>
    <property type="project" value="InterPro"/>
</dbReference>
<protein>
    <submittedName>
        <fullName evidence="8">Uncharacterized protein</fullName>
    </submittedName>
</protein>
<dbReference type="PANTHER" id="PTHR12596:SF2">
    <property type="entry name" value="EXPORTIN-7 ISOFORM X1"/>
    <property type="match status" value="1"/>
</dbReference>
<accession>A0A3S5BX58</accession>
<gene>
    <name evidence="8" type="ORF">PXEA_LOCUS37730</name>
</gene>
<keyword evidence="5" id="KW-0963">Cytoplasm</keyword>
<evidence type="ECO:0000256" key="4">
    <source>
        <dbReference type="ARBA" id="ARBA00022448"/>
    </source>
</evidence>
<dbReference type="GO" id="GO:0005737">
    <property type="term" value="C:cytoplasm"/>
    <property type="evidence" value="ECO:0007669"/>
    <property type="project" value="UniProtKB-SubCell"/>
</dbReference>
<dbReference type="PROSITE" id="PS51257">
    <property type="entry name" value="PROKAR_LIPOPROTEIN"/>
    <property type="match status" value="1"/>
</dbReference>
<dbReference type="EMBL" id="CAAALY010293664">
    <property type="protein sequence ID" value="VEL44290.1"/>
    <property type="molecule type" value="Genomic_DNA"/>
</dbReference>
<keyword evidence="7" id="KW-0539">Nucleus</keyword>
<dbReference type="PANTHER" id="PTHR12596">
    <property type="entry name" value="EXPORTIN 4,7-RELATED"/>
    <property type="match status" value="1"/>
</dbReference>
<dbReference type="GO" id="GO:0006611">
    <property type="term" value="P:protein export from nucleus"/>
    <property type="evidence" value="ECO:0007669"/>
    <property type="project" value="TreeGrafter"/>
</dbReference>
<keyword evidence="9" id="KW-1185">Reference proteome</keyword>
<evidence type="ECO:0000256" key="6">
    <source>
        <dbReference type="ARBA" id="ARBA00022927"/>
    </source>
</evidence>
<comment type="similarity">
    <text evidence="3">Belongs to the exportin family.</text>
</comment>
<dbReference type="AlphaFoldDB" id="A0A3S5BX58"/>
<evidence type="ECO:0000256" key="7">
    <source>
        <dbReference type="ARBA" id="ARBA00023242"/>
    </source>
</evidence>
<evidence type="ECO:0000313" key="8">
    <source>
        <dbReference type="EMBL" id="VEL44290.1"/>
    </source>
</evidence>
<comment type="caution">
    <text evidence="8">The sequence shown here is derived from an EMBL/GenBank/DDBJ whole genome shotgun (WGS) entry which is preliminary data.</text>
</comment>
<dbReference type="OrthoDB" id="244158at2759"/>
<comment type="subcellular location">
    <subcellularLocation>
        <location evidence="2">Cytoplasm</location>
    </subcellularLocation>
    <subcellularLocation>
        <location evidence="1">Nucleus</location>
    </subcellularLocation>
</comment>
<evidence type="ECO:0000313" key="9">
    <source>
        <dbReference type="Proteomes" id="UP000784294"/>
    </source>
</evidence>
<evidence type="ECO:0000256" key="3">
    <source>
        <dbReference type="ARBA" id="ARBA00009466"/>
    </source>
</evidence>
<evidence type="ECO:0000256" key="5">
    <source>
        <dbReference type="ARBA" id="ARBA00022490"/>
    </source>
</evidence>
<organism evidence="8 9">
    <name type="scientific">Protopolystoma xenopodis</name>
    <dbReference type="NCBI Taxonomy" id="117903"/>
    <lineage>
        <taxon>Eukaryota</taxon>
        <taxon>Metazoa</taxon>
        <taxon>Spiralia</taxon>
        <taxon>Lophotrochozoa</taxon>
        <taxon>Platyhelminthes</taxon>
        <taxon>Monogenea</taxon>
        <taxon>Polyopisthocotylea</taxon>
        <taxon>Polystomatidea</taxon>
        <taxon>Polystomatidae</taxon>
        <taxon>Protopolystoma</taxon>
    </lineage>
</organism>
<dbReference type="InterPro" id="IPR044189">
    <property type="entry name" value="XPO4/7-like"/>
</dbReference>
<evidence type="ECO:0000256" key="2">
    <source>
        <dbReference type="ARBA" id="ARBA00004496"/>
    </source>
</evidence>
<dbReference type="Proteomes" id="UP000784294">
    <property type="component" value="Unassembled WGS sequence"/>
</dbReference>